<evidence type="ECO:0000256" key="8">
    <source>
        <dbReference type="SAM" id="MobiDB-lite"/>
    </source>
</evidence>
<dbReference type="SUPFAM" id="SSF56801">
    <property type="entry name" value="Acetyl-CoA synthetase-like"/>
    <property type="match status" value="1"/>
</dbReference>
<dbReference type="EC" id="6.2.1.3" evidence="6 7"/>
<dbReference type="GO" id="GO:0016020">
    <property type="term" value="C:membrane"/>
    <property type="evidence" value="ECO:0007669"/>
    <property type="project" value="TreeGrafter"/>
</dbReference>
<dbReference type="InterPro" id="IPR020845">
    <property type="entry name" value="AMP-binding_CS"/>
</dbReference>
<feature type="region of interest" description="Disordered" evidence="8">
    <location>
        <begin position="1"/>
        <end position="26"/>
    </location>
</feature>
<evidence type="ECO:0000313" key="10">
    <source>
        <dbReference type="EMBL" id="JAT68411.1"/>
    </source>
</evidence>
<evidence type="ECO:0000313" key="11">
    <source>
        <dbReference type="EMBL" id="JAT73248.1"/>
    </source>
</evidence>
<gene>
    <name evidence="10" type="ORF">g.61638</name>
    <name evidence="11" type="ORF">g.61660</name>
</gene>
<protein>
    <recommendedName>
        <fullName evidence="6 7">Long-chain-fatty-acid--CoA ligase</fullName>
        <ecNumber evidence="6 7">6.2.1.3</ecNumber>
    </recommendedName>
</protein>
<evidence type="ECO:0000256" key="2">
    <source>
        <dbReference type="ARBA" id="ARBA00022598"/>
    </source>
</evidence>
<dbReference type="Gene3D" id="3.40.50.12780">
    <property type="entry name" value="N-terminal domain of ligase-like"/>
    <property type="match status" value="1"/>
</dbReference>
<sequence length="652" mass="70282">MPGKKFAYLAEVGPPSPAADGRPETGPEYRVRVAKDGPPTVKDINTLSDLFSHSVSRFGDKNCLGKRTKEGYSWRTYSQTAREVAAVGSALVAAGLAPGGRVGVYGPNAPEWMITMQACNRQGFYCVPLYDTLGESAVEYIVKHAEVTAVAVLGSKLGALAASLPALRDRVRTVVYWDEADAATLRRVADLGIAVHAFHEFVALGEASPAAAATVQADDLCTIMYTSGTTGDPKGVMLSHRAVVSTVLSLDAFLTDAGVRMGTEDSLLSFLPLAHIFDRAAEELILYVGGSIGYWAGNVKELLPDVKALRPTLFCSVPRVFDRIYSTVTGQIASGGAVKKFLFHTAFNTKLARLKRGVAQDKAAPIWDKIVFKKIKAALGGRCRVLVSGGAPLSLHAEEFLRVCMGALVVQGYGLTETCAASFIAYPSEPDHMGTVGPPQPAISFRLEGVPEMKYSPSADPPRGEVCIRGASLFKGYYKDQEKTDEVLTRDGWFYTGDIGELSPTGGLKIIDRKKNIFKLSQGEYVAVEKVESAYKLCPSVEQIWVYGNSLESVLVAVAVPTQERLDAHGGAGDVAAKCADPELKKAILKELAAAAKEGGLKGFEQVRGVILESEPFSVENELMTPTFKLKRPQLQAKYQKEIDALYNTLRR</sequence>
<keyword evidence="7" id="KW-0443">Lipid metabolism</keyword>
<accession>A0A1D1ZNI3</accession>
<evidence type="ECO:0000256" key="7">
    <source>
        <dbReference type="RuleBase" id="RU369030"/>
    </source>
</evidence>
<dbReference type="EMBL" id="GDKF01005374">
    <property type="protein sequence ID" value="JAT73248.1"/>
    <property type="molecule type" value="Transcribed_RNA"/>
</dbReference>
<dbReference type="EMBL" id="GDKF01010211">
    <property type="protein sequence ID" value="JAT68411.1"/>
    <property type="molecule type" value="Transcribed_RNA"/>
</dbReference>
<evidence type="ECO:0000256" key="1">
    <source>
        <dbReference type="ARBA" id="ARBA00006432"/>
    </source>
</evidence>
<reference evidence="10" key="1">
    <citation type="submission" date="2015-08" db="EMBL/GenBank/DDBJ databases">
        <authorList>
            <person name="Babu N.S."/>
            <person name="Beckwith C.J."/>
            <person name="Beseler K.G."/>
            <person name="Brison A."/>
            <person name="Carone J.V."/>
            <person name="Caskin T.P."/>
            <person name="Diamond M."/>
            <person name="Durham M.E."/>
            <person name="Foxe J.M."/>
            <person name="Go M."/>
            <person name="Henderson B.A."/>
            <person name="Jones I.B."/>
            <person name="McGettigan J.A."/>
            <person name="Micheletti S.J."/>
            <person name="Nasrallah M.E."/>
            <person name="Ortiz D."/>
            <person name="Piller C.R."/>
            <person name="Privatt S.R."/>
            <person name="Schneider S.L."/>
            <person name="Sharp S."/>
            <person name="Smith T.C."/>
            <person name="Stanton J.D."/>
            <person name="Ullery H.E."/>
            <person name="Wilson R.J."/>
            <person name="Serrano M.G."/>
            <person name="Buck G."/>
            <person name="Lee V."/>
            <person name="Wang Y."/>
            <person name="Carvalho R."/>
            <person name="Voegtly L."/>
            <person name="Shi R."/>
            <person name="Duckworth R."/>
            <person name="Johnson A."/>
            <person name="Loviza R."/>
            <person name="Walstead R."/>
            <person name="Shah Z."/>
            <person name="Kiflezghi M."/>
            <person name="Wade K."/>
            <person name="Ball S.L."/>
            <person name="Bradley K.W."/>
            <person name="Asai D.J."/>
            <person name="Bowman C.A."/>
            <person name="Russell D.A."/>
            <person name="Pope W.H."/>
            <person name="Jacobs-Sera D."/>
            <person name="Hendrix R.W."/>
            <person name="Hatfull G.F."/>
        </authorList>
    </citation>
    <scope>NUCLEOTIDE SEQUENCE</scope>
</reference>
<dbReference type="InterPro" id="IPR000873">
    <property type="entry name" value="AMP-dep_synth/lig_dom"/>
</dbReference>
<keyword evidence="4 7" id="KW-0276">Fatty acid metabolism</keyword>
<keyword evidence="2 7" id="KW-0436">Ligase</keyword>
<feature type="domain" description="AMP-dependent synthetase/ligase" evidence="9">
    <location>
        <begin position="51"/>
        <end position="478"/>
    </location>
</feature>
<dbReference type="InterPro" id="IPR042099">
    <property type="entry name" value="ANL_N_sf"/>
</dbReference>
<comment type="function">
    <text evidence="7">Catalyzes the conversion of long-chain fatty acids to their active form acyl-CoAs for both synthesis of cellular lipids, and degradation via beta-oxidation.</text>
</comment>
<dbReference type="GO" id="GO:0005524">
    <property type="term" value="F:ATP binding"/>
    <property type="evidence" value="ECO:0007669"/>
    <property type="project" value="UniProtKB-KW"/>
</dbReference>
<evidence type="ECO:0000259" key="9">
    <source>
        <dbReference type="Pfam" id="PF00501"/>
    </source>
</evidence>
<evidence type="ECO:0000256" key="4">
    <source>
        <dbReference type="ARBA" id="ARBA00022832"/>
    </source>
</evidence>
<dbReference type="GO" id="GO:0005783">
    <property type="term" value="C:endoplasmic reticulum"/>
    <property type="evidence" value="ECO:0007669"/>
    <property type="project" value="TreeGrafter"/>
</dbReference>
<proteinExistence type="inferred from homology"/>
<comment type="similarity">
    <text evidence="1 7">Belongs to the ATP-dependent AMP-binding enzyme family.</text>
</comment>
<evidence type="ECO:0000256" key="3">
    <source>
        <dbReference type="ARBA" id="ARBA00022741"/>
    </source>
</evidence>
<dbReference type="GO" id="GO:0004467">
    <property type="term" value="F:long-chain fatty acid-CoA ligase activity"/>
    <property type="evidence" value="ECO:0007669"/>
    <property type="project" value="UniProtKB-EC"/>
</dbReference>
<name>A0A1D1ZNI3_AUXPR</name>
<keyword evidence="5 7" id="KW-0067">ATP-binding</keyword>
<dbReference type="AlphaFoldDB" id="A0A1D1ZNI3"/>
<dbReference type="Pfam" id="PF00501">
    <property type="entry name" value="AMP-binding"/>
    <property type="match status" value="1"/>
</dbReference>
<dbReference type="PANTHER" id="PTHR43272">
    <property type="entry name" value="LONG-CHAIN-FATTY-ACID--COA LIGASE"/>
    <property type="match status" value="1"/>
</dbReference>
<organism evidence="10">
    <name type="scientific">Auxenochlorella protothecoides</name>
    <name type="common">Green microalga</name>
    <name type="synonym">Chlorella protothecoides</name>
    <dbReference type="NCBI Taxonomy" id="3075"/>
    <lineage>
        <taxon>Eukaryota</taxon>
        <taxon>Viridiplantae</taxon>
        <taxon>Chlorophyta</taxon>
        <taxon>core chlorophytes</taxon>
        <taxon>Trebouxiophyceae</taxon>
        <taxon>Chlorellales</taxon>
        <taxon>Chlorellaceae</taxon>
        <taxon>Auxenochlorella</taxon>
    </lineage>
</organism>
<evidence type="ECO:0000256" key="6">
    <source>
        <dbReference type="ARBA" id="ARBA00026121"/>
    </source>
</evidence>
<comment type="catalytic activity">
    <reaction evidence="7">
        <text>a long-chain fatty acid + ATP + CoA = a long-chain fatty acyl-CoA + AMP + diphosphate</text>
        <dbReference type="Rhea" id="RHEA:15421"/>
        <dbReference type="ChEBI" id="CHEBI:30616"/>
        <dbReference type="ChEBI" id="CHEBI:33019"/>
        <dbReference type="ChEBI" id="CHEBI:57287"/>
        <dbReference type="ChEBI" id="CHEBI:57560"/>
        <dbReference type="ChEBI" id="CHEBI:83139"/>
        <dbReference type="ChEBI" id="CHEBI:456215"/>
        <dbReference type="EC" id="6.2.1.3"/>
    </reaction>
</comment>
<dbReference type="PANTHER" id="PTHR43272:SF3">
    <property type="entry name" value="LONG CHAIN ACYL-COA SYNTHETASE 4"/>
    <property type="match status" value="1"/>
</dbReference>
<dbReference type="CDD" id="cd05927">
    <property type="entry name" value="LC-FACS_euk"/>
    <property type="match status" value="1"/>
</dbReference>
<dbReference type="InterPro" id="IPR045311">
    <property type="entry name" value="LC-FACS_euk"/>
</dbReference>
<keyword evidence="3 7" id="KW-0547">Nucleotide-binding</keyword>
<evidence type="ECO:0000256" key="5">
    <source>
        <dbReference type="ARBA" id="ARBA00022840"/>
    </source>
</evidence>
<dbReference type="PROSITE" id="PS00455">
    <property type="entry name" value="AMP_BINDING"/>
    <property type="match status" value="1"/>
</dbReference>